<dbReference type="GeneID" id="29980354"/>
<evidence type="ECO:0000313" key="5">
    <source>
        <dbReference type="Proteomes" id="UP000054821"/>
    </source>
</evidence>
<dbReference type="InterPro" id="IPR002110">
    <property type="entry name" value="Ankyrin_rpt"/>
</dbReference>
<name>A0A2P4ZXB2_9HYPO</name>
<dbReference type="RefSeq" id="XP_018666413.2">
    <property type="nucleotide sequence ID" value="XM_018800271.2"/>
</dbReference>
<reference evidence="4 5" key="1">
    <citation type="journal article" date="2016" name="Genome Announc.">
        <title>Draft Whole-Genome Sequence of Trichoderma gamsii T6085, a Promising Biocontrol Agent of Fusarium Head Blight on Wheat.</title>
        <authorList>
            <person name="Baroncelli R."/>
            <person name="Zapparata A."/>
            <person name="Piaggeschi G."/>
            <person name="Sarrocco S."/>
            <person name="Vannacci G."/>
        </authorList>
    </citation>
    <scope>NUCLEOTIDE SEQUENCE [LARGE SCALE GENOMIC DNA]</scope>
    <source>
        <strain evidence="4 5">T6085</strain>
    </source>
</reference>
<dbReference type="PROSITE" id="PS50088">
    <property type="entry name" value="ANK_REPEAT"/>
    <property type="match status" value="6"/>
</dbReference>
<dbReference type="EMBL" id="JPDN02000005">
    <property type="protein sequence ID" value="PON28932.1"/>
    <property type="molecule type" value="Genomic_DNA"/>
</dbReference>
<feature type="repeat" description="ANK" evidence="3">
    <location>
        <begin position="68"/>
        <end position="90"/>
    </location>
</feature>
<feature type="repeat" description="ANK" evidence="3">
    <location>
        <begin position="335"/>
        <end position="359"/>
    </location>
</feature>
<dbReference type="Proteomes" id="UP000054821">
    <property type="component" value="Unassembled WGS sequence"/>
</dbReference>
<evidence type="ECO:0000256" key="3">
    <source>
        <dbReference type="PROSITE-ProRule" id="PRU00023"/>
    </source>
</evidence>
<dbReference type="PROSITE" id="PS50297">
    <property type="entry name" value="ANK_REP_REGION"/>
    <property type="match status" value="6"/>
</dbReference>
<keyword evidence="2 3" id="KW-0040">ANK repeat</keyword>
<feature type="repeat" description="ANK" evidence="3">
    <location>
        <begin position="620"/>
        <end position="652"/>
    </location>
</feature>
<dbReference type="PRINTS" id="PR01415">
    <property type="entry name" value="ANKYRIN"/>
</dbReference>
<dbReference type="InterPro" id="IPR051165">
    <property type="entry name" value="Multifunctional_ANK_Repeat"/>
</dbReference>
<dbReference type="PANTHER" id="PTHR24123:SF33">
    <property type="entry name" value="PROTEIN HOS4"/>
    <property type="match status" value="1"/>
</dbReference>
<accession>A0A2P4ZXB2</accession>
<dbReference type="PANTHER" id="PTHR24123">
    <property type="entry name" value="ANKYRIN REPEAT-CONTAINING"/>
    <property type="match status" value="1"/>
</dbReference>
<proteinExistence type="predicted"/>
<keyword evidence="5" id="KW-1185">Reference proteome</keyword>
<evidence type="ECO:0000256" key="2">
    <source>
        <dbReference type="ARBA" id="ARBA00023043"/>
    </source>
</evidence>
<evidence type="ECO:0000313" key="4">
    <source>
        <dbReference type="EMBL" id="PON28932.1"/>
    </source>
</evidence>
<organism evidence="4 5">
    <name type="scientific">Trichoderma gamsii</name>
    <dbReference type="NCBI Taxonomy" id="398673"/>
    <lineage>
        <taxon>Eukaryota</taxon>
        <taxon>Fungi</taxon>
        <taxon>Dikarya</taxon>
        <taxon>Ascomycota</taxon>
        <taxon>Pezizomycotina</taxon>
        <taxon>Sordariomycetes</taxon>
        <taxon>Hypocreomycetidae</taxon>
        <taxon>Hypocreales</taxon>
        <taxon>Hypocreaceae</taxon>
        <taxon>Trichoderma</taxon>
    </lineage>
</organism>
<dbReference type="AlphaFoldDB" id="A0A2P4ZXB2"/>
<gene>
    <name evidence="4" type="ORF">TGAM01_v202040</name>
</gene>
<dbReference type="SUPFAM" id="SSF48403">
    <property type="entry name" value="Ankyrin repeat"/>
    <property type="match status" value="2"/>
</dbReference>
<dbReference type="InterPro" id="IPR036770">
    <property type="entry name" value="Ankyrin_rpt-contain_sf"/>
</dbReference>
<dbReference type="STRING" id="398673.A0A2P4ZXB2"/>
<feature type="repeat" description="ANK" evidence="3">
    <location>
        <begin position="35"/>
        <end position="67"/>
    </location>
</feature>
<dbReference type="Pfam" id="PF12796">
    <property type="entry name" value="Ank_2"/>
    <property type="match status" value="5"/>
</dbReference>
<dbReference type="SMART" id="SM00248">
    <property type="entry name" value="ANK"/>
    <property type="match status" value="17"/>
</dbReference>
<keyword evidence="1" id="KW-0677">Repeat</keyword>
<feature type="repeat" description="ANK" evidence="3">
    <location>
        <begin position="530"/>
        <end position="562"/>
    </location>
</feature>
<protein>
    <submittedName>
        <fullName evidence="4">Uncharacterized protein</fullName>
    </submittedName>
</protein>
<evidence type="ECO:0000256" key="1">
    <source>
        <dbReference type="ARBA" id="ARBA00022737"/>
    </source>
</evidence>
<sequence length="735" mass="82000">MDQRSDLLQAASDGNLRVFQELTEDEDIDYYKDQDGNTLLSIAARKGHTDLVKLLLAKDARPSIRNPEGKTPLDCAAENGYKEIVELLLNDKNFFNSEFREAVSETVLSAAAGGHVSLLKHLIQTYSYDLQHEQAQMMFHRAAASGHKEIVKLLLGGYNIEINGTDDSGNTALYLAVQACREDVVRVLLERQDIDIHAYSTGGSAFSAALDLGRDDLAEMLYASDRAGRINGQGALYHATKKDDTKTVKWLLSKDEVDFNATISPSLYYTPLHLASRKDCTETAKLLLARNDIMVNIKDSLGNTPLHKAAYKGHREMVKLLLARNDIDINAENNSKETPLHMAVSNGHAETVRLLLENNGAKGCIITSLLSVAAKKGYTKITQLLLTRIESGINSEIDGSKTLLHIAAENDHRDMVKWLLEADGINVNAKTSDDKTPLFLALQNEHEFITELLITSDDLDLKATEFRSGYLINQAAEMRWHDVMNHELARECNEYPSRTPLTRYSENAYFEALKYLLERDDIDVNSMDSEGRTPLSRAAEKGHEEVVAMLLHYCADCNFKDSDGRTPLAWAAENEHKGIAEQLVPHDTATLLLLTREGNKRAIDFILCYKPLSLEEKDDYGQTALHLAVSLGHQDIARALMLQGVDVNSKDDKEKTPLQLSMQRRHGDVIQGLLAFKANPEGITAEEWRKAFKKQSEDMILLSRGLDGEHYVNFPTTILTGDAQLQMSAKIKSHL</sequence>
<comment type="caution">
    <text evidence="4">The sequence shown here is derived from an EMBL/GenBank/DDBJ whole genome shotgun (WGS) entry which is preliminary data.</text>
</comment>
<dbReference type="Gene3D" id="1.25.40.20">
    <property type="entry name" value="Ankyrin repeat-containing domain"/>
    <property type="match status" value="7"/>
</dbReference>
<feature type="repeat" description="ANK" evidence="3">
    <location>
        <begin position="301"/>
        <end position="334"/>
    </location>
</feature>